<keyword evidence="10" id="KW-1185">Reference proteome</keyword>
<dbReference type="PANTHER" id="PTHR43869:SF1">
    <property type="entry name" value="GLYCINE BETAINE_PROLINE BETAINE TRANSPORT SYSTEM ATP-BINDING PROTEIN PROV"/>
    <property type="match status" value="1"/>
</dbReference>
<comment type="catalytic activity">
    <reaction evidence="5">
        <text>a quaternary ammonium(out) + ATP + H2O = a quaternary ammonium(in) + ADP + phosphate + H(+)</text>
        <dbReference type="Rhea" id="RHEA:11036"/>
        <dbReference type="ChEBI" id="CHEBI:15377"/>
        <dbReference type="ChEBI" id="CHEBI:15378"/>
        <dbReference type="ChEBI" id="CHEBI:30616"/>
        <dbReference type="ChEBI" id="CHEBI:35267"/>
        <dbReference type="ChEBI" id="CHEBI:43474"/>
        <dbReference type="ChEBI" id="CHEBI:456216"/>
        <dbReference type="EC" id="7.6.2.9"/>
    </reaction>
    <physiologicalReaction direction="left-to-right" evidence="5">
        <dbReference type="Rhea" id="RHEA:11037"/>
    </physiologicalReaction>
</comment>
<evidence type="ECO:0000256" key="1">
    <source>
        <dbReference type="ARBA" id="ARBA00005417"/>
    </source>
</evidence>
<dbReference type="InterPro" id="IPR003439">
    <property type="entry name" value="ABC_transporter-like_ATP-bd"/>
</dbReference>
<dbReference type="SUPFAM" id="SSF52540">
    <property type="entry name" value="P-loop containing nucleoside triphosphate hydrolases"/>
    <property type="match status" value="1"/>
</dbReference>
<evidence type="ECO:0000256" key="2">
    <source>
        <dbReference type="ARBA" id="ARBA00022448"/>
    </source>
</evidence>
<dbReference type="OrthoDB" id="9802264at2"/>
<dbReference type="GO" id="GO:0005524">
    <property type="term" value="F:ATP binding"/>
    <property type="evidence" value="ECO:0007669"/>
    <property type="project" value="UniProtKB-UniRule"/>
</dbReference>
<evidence type="ECO:0000256" key="7">
    <source>
        <dbReference type="RuleBase" id="RU369116"/>
    </source>
</evidence>
<dbReference type="NCBIfam" id="TIGR01186">
    <property type="entry name" value="proV"/>
    <property type="match status" value="1"/>
</dbReference>
<feature type="domain" description="ABC transporter" evidence="8">
    <location>
        <begin position="26"/>
        <end position="267"/>
    </location>
</feature>
<dbReference type="RefSeq" id="WP_095495831.1">
    <property type="nucleotide sequence ID" value="NZ_NPKJ01000069.1"/>
</dbReference>
<evidence type="ECO:0000256" key="6">
    <source>
        <dbReference type="ARBA" id="ARBA00061968"/>
    </source>
</evidence>
<evidence type="ECO:0000313" key="10">
    <source>
        <dbReference type="Proteomes" id="UP000216442"/>
    </source>
</evidence>
<comment type="subunit">
    <text evidence="7">The complex is probably composed of two ATP-binding proteins, two transmembrane proteins and a solute-binding protein.</text>
</comment>
<keyword evidence="3 7" id="KW-0547">Nucleotide-binding</keyword>
<dbReference type="Gene3D" id="3.40.50.300">
    <property type="entry name" value="P-loop containing nucleotide triphosphate hydrolases"/>
    <property type="match status" value="1"/>
</dbReference>
<evidence type="ECO:0000256" key="3">
    <source>
        <dbReference type="ARBA" id="ARBA00022741"/>
    </source>
</evidence>
<dbReference type="GO" id="GO:0005886">
    <property type="term" value="C:plasma membrane"/>
    <property type="evidence" value="ECO:0007669"/>
    <property type="project" value="UniProtKB-SubCell"/>
</dbReference>
<dbReference type="GO" id="GO:0006970">
    <property type="term" value="P:response to osmotic stress"/>
    <property type="evidence" value="ECO:0007669"/>
    <property type="project" value="UniProtKB-ARBA"/>
</dbReference>
<dbReference type="FunFam" id="3.40.50.300:FF:000201">
    <property type="entry name" value="Glycine betaine/L-proline ABC transporter ATP-binding protein"/>
    <property type="match status" value="1"/>
</dbReference>
<dbReference type="EMBL" id="NPKJ01000069">
    <property type="protein sequence ID" value="PAQ05705.1"/>
    <property type="molecule type" value="Genomic_DNA"/>
</dbReference>
<evidence type="ECO:0000256" key="5">
    <source>
        <dbReference type="ARBA" id="ARBA00051811"/>
    </source>
</evidence>
<name>A0A271LE43_9HYPH</name>
<dbReference type="PROSITE" id="PS50893">
    <property type="entry name" value="ABC_TRANSPORTER_2"/>
    <property type="match status" value="1"/>
</dbReference>
<dbReference type="AlphaFoldDB" id="A0A271LE43"/>
<evidence type="ECO:0000313" key="9">
    <source>
        <dbReference type="EMBL" id="PAQ05705.1"/>
    </source>
</evidence>
<dbReference type="InterPro" id="IPR051921">
    <property type="entry name" value="ABC_osmolyte_uptake_ATP-bind"/>
</dbReference>
<dbReference type="InterPro" id="IPR046342">
    <property type="entry name" value="CBS_dom_sf"/>
</dbReference>
<dbReference type="Pfam" id="PF00005">
    <property type="entry name" value="ABC_tran"/>
    <property type="match status" value="1"/>
</dbReference>
<keyword evidence="7" id="KW-0472">Membrane</keyword>
<dbReference type="GO" id="GO:0031460">
    <property type="term" value="P:glycine betaine transport"/>
    <property type="evidence" value="ECO:0007669"/>
    <property type="project" value="InterPro"/>
</dbReference>
<dbReference type="InterPro" id="IPR027417">
    <property type="entry name" value="P-loop_NTPase"/>
</dbReference>
<comment type="similarity">
    <text evidence="1 7">Belongs to the ABC transporter superfamily.</text>
</comment>
<sequence>MEAHAIEFKDVWKVFGTNSKFDLASIQRDDLSKAALLEKHGCVAAVAGVSFKVEAGEIFCVMGLSGSGKSTLVRHVNRLIKPSAGQIIVGGEDINRKSENEMRELRARTMGMVFQNVALLPHRTVRDNVALSLELRKASVRQRCEIAEEKLELVQLAGWGDRYPDELSGGMKQRVGLARALAADPAILLMDEPFSALDPLIRRDLQDEFKALSTKLGKTTLFITHDLDEAVRLGHQIGVMKDGKMLQIGSADDILGNPKDPYVERFVQGSSRLKLLKAESVMLPLTEFASVGDGMALADAPRLSLDTPIKEMLDLSHRHGNLPLVVVDAGGVDVGIVTASLLLRGVHDRI</sequence>
<accession>A0A271LE43</accession>
<dbReference type="GO" id="GO:0016887">
    <property type="term" value="F:ATP hydrolysis activity"/>
    <property type="evidence" value="ECO:0007669"/>
    <property type="project" value="UniProtKB-UniRule"/>
</dbReference>
<evidence type="ECO:0000256" key="4">
    <source>
        <dbReference type="ARBA" id="ARBA00022840"/>
    </source>
</evidence>
<evidence type="ECO:0000259" key="8">
    <source>
        <dbReference type="PROSITE" id="PS50893"/>
    </source>
</evidence>
<gene>
    <name evidence="9" type="ORF">CIT26_29330</name>
</gene>
<dbReference type="PROSITE" id="PS00211">
    <property type="entry name" value="ABC_TRANSPORTER_1"/>
    <property type="match status" value="1"/>
</dbReference>
<reference evidence="9 10" key="1">
    <citation type="submission" date="2017-08" db="EMBL/GenBank/DDBJ databases">
        <title>Mesorhizobium wenxinae sp. nov., a novel rhizobial species isolated from root nodules of chickpea (Cicer arietinum L.).</title>
        <authorList>
            <person name="Zhang J."/>
        </authorList>
    </citation>
    <scope>NUCLEOTIDE SEQUENCE [LARGE SCALE GENOMIC DNA]</scope>
    <source>
        <strain evidence="9 10">SDW018</strain>
    </source>
</reference>
<dbReference type="Proteomes" id="UP000216442">
    <property type="component" value="Unassembled WGS sequence"/>
</dbReference>
<comment type="caution">
    <text evidence="9">The sequence shown here is derived from an EMBL/GenBank/DDBJ whole genome shotgun (WGS) entry which is preliminary data.</text>
</comment>
<dbReference type="PANTHER" id="PTHR43869">
    <property type="entry name" value="GLYCINE BETAINE/PROLINE BETAINE TRANSPORT SYSTEM ATP-BINDING PROTEIN PROV"/>
    <property type="match status" value="1"/>
</dbReference>
<keyword evidence="4 7" id="KW-0067">ATP-binding</keyword>
<dbReference type="GO" id="GO:0006865">
    <property type="term" value="P:amino acid transport"/>
    <property type="evidence" value="ECO:0007669"/>
    <property type="project" value="UniProtKB-UniRule"/>
</dbReference>
<dbReference type="InterPro" id="IPR017871">
    <property type="entry name" value="ABC_transporter-like_CS"/>
</dbReference>
<comment type="subunit">
    <text evidence="6">The complex is probably composed of two ATP-binding proteins (TmoW), two transmembrane proteins (TmoV) and a solute-binding protein (TmoX).</text>
</comment>
<dbReference type="GO" id="GO:0015418">
    <property type="term" value="F:ABC-type quaternary ammonium compound transporting activity"/>
    <property type="evidence" value="ECO:0007669"/>
    <property type="project" value="UniProtKB-EC"/>
</dbReference>
<proteinExistence type="inferred from homology"/>
<keyword evidence="7" id="KW-0997">Cell inner membrane</keyword>
<dbReference type="SMART" id="SM00382">
    <property type="entry name" value="AAA"/>
    <property type="match status" value="1"/>
</dbReference>
<protein>
    <recommendedName>
        <fullName evidence="7">Quaternary amine transport ATP-binding protein</fullName>
        <ecNumber evidence="7">7.6.2.9</ecNumber>
    </recommendedName>
</protein>
<dbReference type="EC" id="7.6.2.9" evidence="7"/>
<dbReference type="SUPFAM" id="SSF54631">
    <property type="entry name" value="CBS-domain pair"/>
    <property type="match status" value="1"/>
</dbReference>
<organism evidence="9 10">
    <name type="scientific">Mesorhizobium temperatum</name>
    <dbReference type="NCBI Taxonomy" id="241416"/>
    <lineage>
        <taxon>Bacteria</taxon>
        <taxon>Pseudomonadati</taxon>
        <taxon>Pseudomonadota</taxon>
        <taxon>Alphaproteobacteria</taxon>
        <taxon>Hyphomicrobiales</taxon>
        <taxon>Phyllobacteriaceae</taxon>
        <taxon>Mesorhizobium</taxon>
    </lineage>
</organism>
<comment type="subcellular location">
    <subcellularLocation>
        <location evidence="7">Cell inner membrane</location>
        <topology evidence="7">Peripheral membrane protein</topology>
    </subcellularLocation>
</comment>
<keyword evidence="7" id="KW-1003">Cell membrane</keyword>
<keyword evidence="2 7" id="KW-0813">Transport</keyword>
<dbReference type="InterPro" id="IPR005892">
    <property type="entry name" value="Gly-betaine_transp_ATP-bd"/>
</dbReference>
<dbReference type="InterPro" id="IPR003593">
    <property type="entry name" value="AAA+_ATPase"/>
</dbReference>